<organism evidence="1 2">
    <name type="scientific">Mycolicibacillus koreensis</name>
    <dbReference type="NCBI Taxonomy" id="1069220"/>
    <lineage>
        <taxon>Bacteria</taxon>
        <taxon>Bacillati</taxon>
        <taxon>Actinomycetota</taxon>
        <taxon>Actinomycetes</taxon>
        <taxon>Mycobacteriales</taxon>
        <taxon>Mycobacteriaceae</taxon>
        <taxon>Mycolicibacillus</taxon>
    </lineage>
</organism>
<dbReference type="RefSeq" id="WP_085305046.1">
    <property type="nucleotide sequence ID" value="NZ_AP022594.1"/>
</dbReference>
<dbReference type="OrthoDB" id="3381577at2"/>
<dbReference type="AlphaFoldDB" id="A0A7I7S9N9"/>
<sequence>MPRRRPRSSSGAHPLRVSSSAQRVEPGPDGSAHVVRAVPAARAEKTYRCPGCDHQIRPGTAHLVTWPAEGIGVGLDDRRHWHTGCWTHRDSRGPTRRWS</sequence>
<protein>
    <submittedName>
        <fullName evidence="1">Uncharacterized protein</fullName>
    </submittedName>
</protein>
<evidence type="ECO:0000313" key="1">
    <source>
        <dbReference type="EMBL" id="OSC31427.1"/>
    </source>
</evidence>
<gene>
    <name evidence="1" type="ORF">B8W67_16445</name>
</gene>
<dbReference type="Proteomes" id="UP000193577">
    <property type="component" value="Unassembled WGS sequence"/>
</dbReference>
<reference evidence="1 2" key="1">
    <citation type="submission" date="2017-04" db="EMBL/GenBank/DDBJ databases">
        <title>The new phylogeny of genus Mycobacterium.</title>
        <authorList>
            <person name="Tortoli E."/>
            <person name="Trovato A."/>
            <person name="Cirillo D.M."/>
        </authorList>
    </citation>
    <scope>NUCLEOTIDE SEQUENCE [LARGE SCALE GENOMIC DNA]</scope>
    <source>
        <strain evidence="1 2">KCTC 19819</strain>
    </source>
</reference>
<accession>A0A7I7S9N9</accession>
<comment type="caution">
    <text evidence="1">The sequence shown here is derived from an EMBL/GenBank/DDBJ whole genome shotgun (WGS) entry which is preliminary data.</text>
</comment>
<evidence type="ECO:0000313" key="2">
    <source>
        <dbReference type="Proteomes" id="UP000193577"/>
    </source>
</evidence>
<name>A0A7I7S9N9_9MYCO</name>
<proteinExistence type="predicted"/>
<dbReference type="EMBL" id="NCXO01000045">
    <property type="protein sequence ID" value="OSC31427.1"/>
    <property type="molecule type" value="Genomic_DNA"/>
</dbReference>
<keyword evidence="2" id="KW-1185">Reference proteome</keyword>